<feature type="region of interest" description="Disordered" evidence="8">
    <location>
        <begin position="1"/>
        <end position="22"/>
    </location>
</feature>
<evidence type="ECO:0000256" key="2">
    <source>
        <dbReference type="ARBA" id="ARBA00022448"/>
    </source>
</evidence>
<sequence>MSTTLSAPRATAPGVATGTRTTKKGTPVTKIVVRTVIGLLLAAYAAVSLYPFLWMVSAAFKTNSEVQEGGHLIPHHPTLHTLTDTWNRLDFFDYFLNSVKVTVLTTVLVVVIYSAASYAFATLNFPGKKWLYRLFLVLLFVPGVVTLLPVVLLESKMDILGTHWGLILPGVNGSAPLAILMLTNSFNAVPGELREAARMDGAGELRIFTRIYLPLTRPALITIALLTAIPTWNEYQLARISLNDPSRYTLPIALQQLQSSNVVQYNSLMAAALIMVIPVIILFLCAQRYFVNGLVGAVKG</sequence>
<accession>A0ABD5E5Q2</accession>
<keyword evidence="2 7" id="KW-0813">Transport</keyword>
<evidence type="ECO:0000256" key="3">
    <source>
        <dbReference type="ARBA" id="ARBA00022475"/>
    </source>
</evidence>
<dbReference type="Gene3D" id="1.10.3720.10">
    <property type="entry name" value="MetI-like"/>
    <property type="match status" value="1"/>
</dbReference>
<evidence type="ECO:0000259" key="9">
    <source>
        <dbReference type="PROSITE" id="PS50928"/>
    </source>
</evidence>
<dbReference type="Pfam" id="PF00528">
    <property type="entry name" value="BPD_transp_1"/>
    <property type="match status" value="1"/>
</dbReference>
<dbReference type="Proteomes" id="UP001183607">
    <property type="component" value="Unassembled WGS sequence"/>
</dbReference>
<keyword evidence="5 7" id="KW-1133">Transmembrane helix</keyword>
<dbReference type="PANTHER" id="PTHR43744:SF8">
    <property type="entry name" value="SN-GLYCEROL-3-PHOSPHATE TRANSPORT SYSTEM PERMEASE PROTEIN UGPE"/>
    <property type="match status" value="1"/>
</dbReference>
<dbReference type="InterPro" id="IPR000515">
    <property type="entry name" value="MetI-like"/>
</dbReference>
<evidence type="ECO:0000256" key="4">
    <source>
        <dbReference type="ARBA" id="ARBA00022692"/>
    </source>
</evidence>
<keyword evidence="3" id="KW-1003">Cell membrane</keyword>
<dbReference type="AlphaFoldDB" id="A0ABD5E5Q2"/>
<evidence type="ECO:0000256" key="7">
    <source>
        <dbReference type="RuleBase" id="RU363032"/>
    </source>
</evidence>
<feature type="transmembrane region" description="Helical" evidence="7">
    <location>
        <begin position="207"/>
        <end position="229"/>
    </location>
</feature>
<evidence type="ECO:0000256" key="1">
    <source>
        <dbReference type="ARBA" id="ARBA00004651"/>
    </source>
</evidence>
<dbReference type="CDD" id="cd06261">
    <property type="entry name" value="TM_PBP2"/>
    <property type="match status" value="1"/>
</dbReference>
<keyword evidence="4 7" id="KW-0812">Transmembrane</keyword>
<proteinExistence type="inferred from homology"/>
<evidence type="ECO:0000256" key="5">
    <source>
        <dbReference type="ARBA" id="ARBA00022989"/>
    </source>
</evidence>
<organism evidence="10 11">
    <name type="scientific">Streptomyces evansiae</name>
    <dbReference type="NCBI Taxonomy" id="3075535"/>
    <lineage>
        <taxon>Bacteria</taxon>
        <taxon>Bacillati</taxon>
        <taxon>Actinomycetota</taxon>
        <taxon>Actinomycetes</taxon>
        <taxon>Kitasatosporales</taxon>
        <taxon>Streptomycetaceae</taxon>
        <taxon>Streptomyces</taxon>
    </lineage>
</organism>
<feature type="transmembrane region" description="Helical" evidence="7">
    <location>
        <begin position="267"/>
        <end position="286"/>
    </location>
</feature>
<feature type="transmembrane region" description="Helical" evidence="7">
    <location>
        <begin position="164"/>
        <end position="186"/>
    </location>
</feature>
<reference evidence="11" key="1">
    <citation type="submission" date="2023-07" db="EMBL/GenBank/DDBJ databases">
        <title>30 novel species of actinomycetes from the DSMZ collection.</title>
        <authorList>
            <person name="Nouioui I."/>
        </authorList>
    </citation>
    <scope>NUCLEOTIDE SEQUENCE [LARGE SCALE GENOMIC DNA]</scope>
    <source>
        <strain evidence="11">DSM 41982</strain>
    </source>
</reference>
<dbReference type="GO" id="GO:0005886">
    <property type="term" value="C:plasma membrane"/>
    <property type="evidence" value="ECO:0007669"/>
    <property type="project" value="UniProtKB-SubCell"/>
</dbReference>
<comment type="caution">
    <text evidence="10">The sequence shown here is derived from an EMBL/GenBank/DDBJ whole genome shotgun (WGS) entry which is preliminary data.</text>
</comment>
<comment type="subcellular location">
    <subcellularLocation>
        <location evidence="1 7">Cell membrane</location>
        <topology evidence="1 7">Multi-pass membrane protein</topology>
    </subcellularLocation>
</comment>
<dbReference type="PANTHER" id="PTHR43744">
    <property type="entry name" value="ABC TRANSPORTER PERMEASE PROTEIN MG189-RELATED-RELATED"/>
    <property type="match status" value="1"/>
</dbReference>
<evidence type="ECO:0000256" key="8">
    <source>
        <dbReference type="SAM" id="MobiDB-lite"/>
    </source>
</evidence>
<dbReference type="InterPro" id="IPR035906">
    <property type="entry name" value="MetI-like_sf"/>
</dbReference>
<dbReference type="EMBL" id="JAVRER010000015">
    <property type="protein sequence ID" value="MDT0416336.1"/>
    <property type="molecule type" value="Genomic_DNA"/>
</dbReference>
<feature type="transmembrane region" description="Helical" evidence="7">
    <location>
        <begin position="31"/>
        <end position="53"/>
    </location>
</feature>
<name>A0ABD5E5Q2_9ACTN</name>
<gene>
    <name evidence="10" type="ORF">RM574_12630</name>
</gene>
<feature type="domain" description="ABC transmembrane type-1" evidence="9">
    <location>
        <begin position="95"/>
        <end position="286"/>
    </location>
</feature>
<dbReference type="RefSeq" id="WP_093854680.1">
    <property type="nucleotide sequence ID" value="NZ_JAVRER010000015.1"/>
</dbReference>
<evidence type="ECO:0000313" key="11">
    <source>
        <dbReference type="Proteomes" id="UP001183607"/>
    </source>
</evidence>
<protein>
    <submittedName>
        <fullName evidence="10">Carbohydrate ABC transporter permease</fullName>
    </submittedName>
</protein>
<evidence type="ECO:0000256" key="6">
    <source>
        <dbReference type="ARBA" id="ARBA00023136"/>
    </source>
</evidence>
<feature type="transmembrane region" description="Helical" evidence="7">
    <location>
        <begin position="101"/>
        <end position="123"/>
    </location>
</feature>
<evidence type="ECO:0000313" key="10">
    <source>
        <dbReference type="EMBL" id="MDT0416336.1"/>
    </source>
</evidence>
<dbReference type="PROSITE" id="PS50928">
    <property type="entry name" value="ABC_TM1"/>
    <property type="match status" value="1"/>
</dbReference>
<feature type="transmembrane region" description="Helical" evidence="7">
    <location>
        <begin position="130"/>
        <end position="152"/>
    </location>
</feature>
<comment type="similarity">
    <text evidence="7">Belongs to the binding-protein-dependent transport system permease family.</text>
</comment>
<dbReference type="SUPFAM" id="SSF161098">
    <property type="entry name" value="MetI-like"/>
    <property type="match status" value="1"/>
</dbReference>
<keyword evidence="6 7" id="KW-0472">Membrane</keyword>